<dbReference type="SMART" id="SM00635">
    <property type="entry name" value="BID_2"/>
    <property type="match status" value="2"/>
</dbReference>
<feature type="domain" description="BIG2" evidence="1">
    <location>
        <begin position="42"/>
        <end position="125"/>
    </location>
</feature>
<dbReference type="AlphaFoldDB" id="A0AA91JNS8"/>
<dbReference type="InterPro" id="IPR003343">
    <property type="entry name" value="Big_2"/>
</dbReference>
<accession>A0AA91JNS8</accession>
<name>A0AA91JNS8_9ENTE</name>
<evidence type="ECO:0000313" key="3">
    <source>
        <dbReference type="Proteomes" id="UP000183039"/>
    </source>
</evidence>
<dbReference type="SUPFAM" id="SSF49373">
    <property type="entry name" value="Invasin/intimin cell-adhesion fragments"/>
    <property type="match status" value="2"/>
</dbReference>
<evidence type="ECO:0000259" key="1">
    <source>
        <dbReference type="SMART" id="SM00635"/>
    </source>
</evidence>
<gene>
    <name evidence="2" type="ORF">RV15_GL001146</name>
</gene>
<dbReference type="Pfam" id="PF02368">
    <property type="entry name" value="Big_2"/>
    <property type="match status" value="2"/>
</dbReference>
<protein>
    <recommendedName>
        <fullName evidence="1">BIG2 domain-containing protein</fullName>
    </recommendedName>
</protein>
<proteinExistence type="predicted"/>
<comment type="caution">
    <text evidence="2">The sequence shown here is derived from an EMBL/GenBank/DDBJ whole genome shotgun (WGS) entry which is preliminary data.</text>
</comment>
<organism evidence="2 3">
    <name type="scientific">Enterococcus silesiacus</name>
    <dbReference type="NCBI Taxonomy" id="332949"/>
    <lineage>
        <taxon>Bacteria</taxon>
        <taxon>Bacillati</taxon>
        <taxon>Bacillota</taxon>
        <taxon>Bacilli</taxon>
        <taxon>Lactobacillales</taxon>
        <taxon>Enterococcaceae</taxon>
        <taxon>Enterococcus</taxon>
    </lineage>
</organism>
<feature type="domain" description="BIG2" evidence="1">
    <location>
        <begin position="132"/>
        <end position="224"/>
    </location>
</feature>
<dbReference type="Proteomes" id="UP000183039">
    <property type="component" value="Unassembled WGS sequence"/>
</dbReference>
<dbReference type="EMBL" id="JXLC01000019">
    <property type="protein sequence ID" value="OJG90455.1"/>
    <property type="molecule type" value="Genomic_DNA"/>
</dbReference>
<reference evidence="2 3" key="1">
    <citation type="submission" date="2014-12" db="EMBL/GenBank/DDBJ databases">
        <title>Draft genome sequences of 29 type strains of Enterococci.</title>
        <authorList>
            <person name="Zhong Z."/>
            <person name="Sun Z."/>
            <person name="Liu W."/>
            <person name="Zhang W."/>
            <person name="Zhang H."/>
        </authorList>
    </citation>
    <scope>NUCLEOTIDE SEQUENCE [LARGE SCALE GENOMIC DNA]</scope>
    <source>
        <strain evidence="2 3">DSM 22801</strain>
    </source>
</reference>
<dbReference type="InterPro" id="IPR008964">
    <property type="entry name" value="Invasin/intimin_cell_adhesion"/>
</dbReference>
<evidence type="ECO:0000313" key="2">
    <source>
        <dbReference type="EMBL" id="OJG90455.1"/>
    </source>
</evidence>
<dbReference type="Gene3D" id="2.60.40.1080">
    <property type="match status" value="2"/>
</dbReference>
<sequence length="332" mass="36202">MGKELCILKNFRLGLIGIVLLGTSLAVLAPESASAVDKNVNVSDSIDVAPQEIVVEDNVELDAGDSVTLKASVLPANATNKQLLWDTTDEGIAVVDANGRITGVNPGSTSIDVRTADGKIVKYIDVTVNEVAPQEIVVDKENVELNLGNSVTLKASVLPANATDKELFWVSMDESIVAVDDNGKITGKKEGTTEISVLSVTNFGEIEKQITVTVKKKLQAANLKFPATNGLYFSKQDIKETFEMKGIPDGTPHILFHLNKQNTMYDLKIGELDFLNGTGVYNVQSLTLGRPMIQTLYDVNVDRKLDNSKMVIMYVDKKNPTIVKDYFIVKQR</sequence>